<organism evidence="1 2">
    <name type="scientific">Dentiscutata erythropus</name>
    <dbReference type="NCBI Taxonomy" id="1348616"/>
    <lineage>
        <taxon>Eukaryota</taxon>
        <taxon>Fungi</taxon>
        <taxon>Fungi incertae sedis</taxon>
        <taxon>Mucoromycota</taxon>
        <taxon>Glomeromycotina</taxon>
        <taxon>Glomeromycetes</taxon>
        <taxon>Diversisporales</taxon>
        <taxon>Gigasporaceae</taxon>
        <taxon>Dentiscutata</taxon>
    </lineage>
</organism>
<accession>A0A9N8VKH0</accession>
<evidence type="ECO:0000313" key="1">
    <source>
        <dbReference type="EMBL" id="CAG8457911.1"/>
    </source>
</evidence>
<proteinExistence type="predicted"/>
<name>A0A9N8VKH0_9GLOM</name>
<reference evidence="1" key="1">
    <citation type="submission" date="2021-06" db="EMBL/GenBank/DDBJ databases">
        <authorList>
            <person name="Kallberg Y."/>
            <person name="Tangrot J."/>
            <person name="Rosling A."/>
        </authorList>
    </citation>
    <scope>NUCLEOTIDE SEQUENCE</scope>
    <source>
        <strain evidence="1">MA453B</strain>
    </source>
</reference>
<dbReference type="AlphaFoldDB" id="A0A9N8VKH0"/>
<gene>
    <name evidence="1" type="ORF">DERYTH_LOCUS861</name>
</gene>
<dbReference type="OrthoDB" id="2413891at2759"/>
<keyword evidence="2" id="KW-1185">Reference proteome</keyword>
<dbReference type="EMBL" id="CAJVPY010000208">
    <property type="protein sequence ID" value="CAG8457911.1"/>
    <property type="molecule type" value="Genomic_DNA"/>
</dbReference>
<sequence>MLDISVQNALKNIKIWLTYTMASLCKKPKLISSLQAILCTVYITSHIWKHETRLEKELNPESQPNLFGQSVFTSNWDENFDRIINQLIFRYNKNFGIEEMNTEILSIVEPGSYERRHEARREVTIKAVLKGECSSYLYEYLKLRSEQASFTKKAQFEHSAYYINLKMIANEFNAKSALDVFELGLSPSKGICGCPYDKLRFGLCPSRVSAARAFAVVLVMICDSGNNQLGLSPSKGICGCPYDKLRKKSSEVTNFWKVKKLEEEESAVHSASLGYLGMFRKSLSQYANSQEAIILSTGHCTGKEREL</sequence>
<protein>
    <submittedName>
        <fullName evidence="1">19720_t:CDS:1</fullName>
    </submittedName>
</protein>
<dbReference type="Proteomes" id="UP000789405">
    <property type="component" value="Unassembled WGS sequence"/>
</dbReference>
<comment type="caution">
    <text evidence="1">The sequence shown here is derived from an EMBL/GenBank/DDBJ whole genome shotgun (WGS) entry which is preliminary data.</text>
</comment>
<evidence type="ECO:0000313" key="2">
    <source>
        <dbReference type="Proteomes" id="UP000789405"/>
    </source>
</evidence>